<sequence length="82" mass="8263">MSAYTLTFAVLLMFGASLGDRFGRRRLFVLGLGIFTAASAAAALAPGMSELIAARAVQGVGAAIVTPLSLLQGPPAPGHLPP</sequence>
<dbReference type="PROSITE" id="PS50850">
    <property type="entry name" value="MFS"/>
    <property type="match status" value="1"/>
</dbReference>
<evidence type="ECO:0000256" key="2">
    <source>
        <dbReference type="ARBA" id="ARBA00022692"/>
    </source>
</evidence>
<proteinExistence type="predicted"/>
<dbReference type="Gene3D" id="1.20.1720.10">
    <property type="entry name" value="Multidrug resistance protein D"/>
    <property type="match status" value="1"/>
</dbReference>
<evidence type="ECO:0000256" key="3">
    <source>
        <dbReference type="ARBA" id="ARBA00022989"/>
    </source>
</evidence>
<dbReference type="InterPro" id="IPR020846">
    <property type="entry name" value="MFS_dom"/>
</dbReference>
<dbReference type="GO" id="GO:0022857">
    <property type="term" value="F:transmembrane transporter activity"/>
    <property type="evidence" value="ECO:0007669"/>
    <property type="project" value="InterPro"/>
</dbReference>
<reference evidence="8" key="1">
    <citation type="journal article" date="2014" name="Int. J. Syst. Evol. Microbiol.">
        <title>Complete genome sequence of Corynebacterium casei LMG S-19264T (=DSM 44701T), isolated from a smear-ripened cheese.</title>
        <authorList>
            <consortium name="US DOE Joint Genome Institute (JGI-PGF)"/>
            <person name="Walter F."/>
            <person name="Albersmeier A."/>
            <person name="Kalinowski J."/>
            <person name="Ruckert C."/>
        </authorList>
    </citation>
    <scope>NUCLEOTIDE SEQUENCE</scope>
    <source>
        <strain evidence="8">CGMCC 4.7403</strain>
    </source>
</reference>
<dbReference type="Proteomes" id="UP000603227">
    <property type="component" value="Unassembled WGS sequence"/>
</dbReference>
<dbReference type="SUPFAM" id="SSF103473">
    <property type="entry name" value="MFS general substrate transporter"/>
    <property type="match status" value="1"/>
</dbReference>
<keyword evidence="5" id="KW-0046">Antibiotic resistance</keyword>
<evidence type="ECO:0000313" key="9">
    <source>
        <dbReference type="Proteomes" id="UP000603227"/>
    </source>
</evidence>
<feature type="transmembrane region" description="Helical" evidence="6">
    <location>
        <begin position="29"/>
        <end position="48"/>
    </location>
</feature>
<organism evidence="8 9">
    <name type="scientific">Streptomyces capitiformicae</name>
    <dbReference type="NCBI Taxonomy" id="2014920"/>
    <lineage>
        <taxon>Bacteria</taxon>
        <taxon>Bacillati</taxon>
        <taxon>Actinomycetota</taxon>
        <taxon>Actinomycetes</taxon>
        <taxon>Kitasatosporales</taxon>
        <taxon>Streptomycetaceae</taxon>
        <taxon>Streptomyces</taxon>
    </lineage>
</organism>
<evidence type="ECO:0000313" key="8">
    <source>
        <dbReference type="EMBL" id="GHE47087.1"/>
    </source>
</evidence>
<keyword evidence="4 6" id="KW-0472">Membrane</keyword>
<dbReference type="PANTHER" id="PTHR42718:SF42">
    <property type="entry name" value="EXPORT PROTEIN"/>
    <property type="match status" value="1"/>
</dbReference>
<dbReference type="InterPro" id="IPR011701">
    <property type="entry name" value="MFS"/>
</dbReference>
<evidence type="ECO:0000256" key="4">
    <source>
        <dbReference type="ARBA" id="ARBA00023136"/>
    </source>
</evidence>
<keyword evidence="2 6" id="KW-0812">Transmembrane</keyword>
<evidence type="ECO:0000259" key="7">
    <source>
        <dbReference type="PROSITE" id="PS50850"/>
    </source>
</evidence>
<dbReference type="InterPro" id="IPR036259">
    <property type="entry name" value="MFS_trans_sf"/>
</dbReference>
<dbReference type="GO" id="GO:0046677">
    <property type="term" value="P:response to antibiotic"/>
    <property type="evidence" value="ECO:0007669"/>
    <property type="project" value="UniProtKB-KW"/>
</dbReference>
<evidence type="ECO:0000256" key="1">
    <source>
        <dbReference type="ARBA" id="ARBA00004651"/>
    </source>
</evidence>
<keyword evidence="9" id="KW-1185">Reference proteome</keyword>
<accession>A0A918ZEE4</accession>
<keyword evidence="3 6" id="KW-1133">Transmembrane helix</keyword>
<reference evidence="8" key="2">
    <citation type="submission" date="2020-09" db="EMBL/GenBank/DDBJ databases">
        <authorList>
            <person name="Sun Q."/>
            <person name="Zhou Y."/>
        </authorList>
    </citation>
    <scope>NUCLEOTIDE SEQUENCE</scope>
    <source>
        <strain evidence="8">CGMCC 4.7403</strain>
    </source>
</reference>
<dbReference type="EMBL" id="BNAT01000030">
    <property type="protein sequence ID" value="GHE47087.1"/>
    <property type="molecule type" value="Genomic_DNA"/>
</dbReference>
<dbReference type="Pfam" id="PF07690">
    <property type="entry name" value="MFS_1"/>
    <property type="match status" value="1"/>
</dbReference>
<evidence type="ECO:0000256" key="6">
    <source>
        <dbReference type="SAM" id="Phobius"/>
    </source>
</evidence>
<name>A0A918ZEE4_9ACTN</name>
<feature type="domain" description="Major facilitator superfamily (MFS) profile" evidence="7">
    <location>
        <begin position="1"/>
        <end position="82"/>
    </location>
</feature>
<dbReference type="PANTHER" id="PTHR42718">
    <property type="entry name" value="MAJOR FACILITATOR SUPERFAMILY MULTIDRUG TRANSPORTER MFSC"/>
    <property type="match status" value="1"/>
</dbReference>
<gene>
    <name evidence="8" type="ORF">GCM10017771_68050</name>
</gene>
<protein>
    <recommendedName>
        <fullName evidence="7">Major facilitator superfamily (MFS) profile domain-containing protein</fullName>
    </recommendedName>
</protein>
<comment type="caution">
    <text evidence="8">The sequence shown here is derived from an EMBL/GenBank/DDBJ whole genome shotgun (WGS) entry which is preliminary data.</text>
</comment>
<dbReference type="GO" id="GO:0005886">
    <property type="term" value="C:plasma membrane"/>
    <property type="evidence" value="ECO:0007669"/>
    <property type="project" value="UniProtKB-SubCell"/>
</dbReference>
<dbReference type="AlphaFoldDB" id="A0A918ZEE4"/>
<comment type="subcellular location">
    <subcellularLocation>
        <location evidence="1">Cell membrane</location>
        <topology evidence="1">Multi-pass membrane protein</topology>
    </subcellularLocation>
</comment>
<evidence type="ECO:0000256" key="5">
    <source>
        <dbReference type="ARBA" id="ARBA00023251"/>
    </source>
</evidence>